<dbReference type="AlphaFoldDB" id="D8PNF8"/>
<dbReference type="GO" id="GO:0006364">
    <property type="term" value="P:rRNA processing"/>
    <property type="evidence" value="ECO:0007669"/>
    <property type="project" value="TreeGrafter"/>
</dbReference>
<protein>
    <recommendedName>
        <fullName evidence="8">RRM domain-containing protein</fullName>
    </recommendedName>
</protein>
<evidence type="ECO:0000256" key="2">
    <source>
        <dbReference type="SAM" id="Coils"/>
    </source>
</evidence>
<dbReference type="OrthoDB" id="5390at2759"/>
<evidence type="ECO:0000259" key="5">
    <source>
        <dbReference type="Pfam" id="PF17799"/>
    </source>
</evidence>
<evidence type="ECO:0000259" key="4">
    <source>
        <dbReference type="Pfam" id="PF12923"/>
    </source>
</evidence>
<dbReference type="HOGENOM" id="CLU_036234_0_0_1"/>
<keyword evidence="2" id="KW-0175">Coiled coil</keyword>
<feature type="compositionally biased region" description="Pro residues" evidence="3">
    <location>
        <begin position="127"/>
        <end position="137"/>
    </location>
</feature>
<dbReference type="FunCoup" id="D8PNF8">
    <property type="interactions" value="252"/>
</dbReference>
<dbReference type="Pfam" id="PF17799">
    <property type="entry name" value="RRM_Rrp7"/>
    <property type="match status" value="1"/>
</dbReference>
<dbReference type="InterPro" id="IPR040446">
    <property type="entry name" value="RRP7"/>
</dbReference>
<dbReference type="eggNOG" id="KOG4008">
    <property type="taxonomic scope" value="Eukaryota"/>
</dbReference>
<evidence type="ECO:0008006" key="8">
    <source>
        <dbReference type="Google" id="ProtNLM"/>
    </source>
</evidence>
<dbReference type="InParanoid" id="D8PNF8"/>
<dbReference type="PANTHER" id="PTHR13191:SF0">
    <property type="entry name" value="RIBOSOMAL RNA-PROCESSING PROTEIN 7 HOMOLOG A-RELATED"/>
    <property type="match status" value="1"/>
</dbReference>
<proteinExistence type="inferred from homology"/>
<evidence type="ECO:0000256" key="1">
    <source>
        <dbReference type="ARBA" id="ARBA00006110"/>
    </source>
</evidence>
<feature type="compositionally biased region" description="Acidic residues" evidence="3">
    <location>
        <begin position="90"/>
        <end position="101"/>
    </location>
</feature>
<sequence>MSAPTHVAGFTVLPVSYSKSATHYIYARAHQPPKKQQDDALPAGRTLFLANIPPDATDREIITFFKPSGTVEKVVLDFDLAQEEAPVSSDSEDESMSEGEEGGQGVGEDQNADERPRKRRRKDKKPQPPTVVPLPEPPLRKLGHTGRSAHVVFLDASSLERALTPPTSPRPWPTDPDAPIGLAHYTALYDALRPPLDVVRAHADTYMDLYEFEQARAKRKSKYRKGEAIVDEDGFTLVTRGGAYGQTLGGGVGVASKRFQQTGEARSNPGRKKKASKDKAGFYAFEKAERQRKELIELKRKWEEDKEKIEKLKASRKFRPY</sequence>
<dbReference type="RefSeq" id="XP_003036425.1">
    <property type="nucleotide sequence ID" value="XM_003036379.1"/>
</dbReference>
<dbReference type="SUPFAM" id="SSF54928">
    <property type="entry name" value="RNA-binding domain, RBD"/>
    <property type="match status" value="1"/>
</dbReference>
<reference evidence="6 7" key="1">
    <citation type="journal article" date="2010" name="Nat. Biotechnol.">
        <title>Genome sequence of the model mushroom Schizophyllum commune.</title>
        <authorList>
            <person name="Ohm R.A."/>
            <person name="de Jong J.F."/>
            <person name="Lugones L.G."/>
            <person name="Aerts A."/>
            <person name="Kothe E."/>
            <person name="Stajich J.E."/>
            <person name="de Vries R.P."/>
            <person name="Record E."/>
            <person name="Levasseur A."/>
            <person name="Baker S.E."/>
            <person name="Bartholomew K.A."/>
            <person name="Coutinho P.M."/>
            <person name="Erdmann S."/>
            <person name="Fowler T.J."/>
            <person name="Gathman A.C."/>
            <person name="Lombard V."/>
            <person name="Henrissat B."/>
            <person name="Knabe N."/>
            <person name="Kuees U."/>
            <person name="Lilly W.W."/>
            <person name="Lindquist E."/>
            <person name="Lucas S."/>
            <person name="Magnuson J.K."/>
            <person name="Piumi F."/>
            <person name="Raudaskoski M."/>
            <person name="Salamov A."/>
            <person name="Schmutz J."/>
            <person name="Schwarze F.W.M.R."/>
            <person name="vanKuyk P.A."/>
            <person name="Horton J.S."/>
            <person name="Grigoriev I.V."/>
            <person name="Woesten H.A.B."/>
        </authorList>
    </citation>
    <scope>NUCLEOTIDE SEQUENCE [LARGE SCALE GENOMIC DNA]</scope>
    <source>
        <strain evidence="7">H4-8 / FGSC 9210</strain>
    </source>
</reference>
<dbReference type="EMBL" id="GL377302">
    <property type="protein sequence ID" value="EFJ01523.1"/>
    <property type="molecule type" value="Genomic_DNA"/>
</dbReference>
<dbReference type="Gene3D" id="6.10.250.1770">
    <property type="match status" value="1"/>
</dbReference>
<evidence type="ECO:0000313" key="6">
    <source>
        <dbReference type="EMBL" id="EFJ01523.1"/>
    </source>
</evidence>
<gene>
    <name evidence="6" type="ORF">SCHCODRAFT_80170</name>
</gene>
<dbReference type="GO" id="GO:0000028">
    <property type="term" value="P:ribosomal small subunit assembly"/>
    <property type="evidence" value="ECO:0007669"/>
    <property type="project" value="TreeGrafter"/>
</dbReference>
<dbReference type="Pfam" id="PF12923">
    <property type="entry name" value="RRP7"/>
    <property type="match status" value="1"/>
</dbReference>
<feature type="coiled-coil region" evidence="2">
    <location>
        <begin position="285"/>
        <end position="315"/>
    </location>
</feature>
<dbReference type="OMA" id="GIHKWIA"/>
<feature type="region of interest" description="Disordered" evidence="3">
    <location>
        <begin position="83"/>
        <end position="143"/>
    </location>
</feature>
<name>D8PNF8_SCHCM</name>
<dbReference type="CDD" id="cd12950">
    <property type="entry name" value="RRP7_Rrp7p"/>
    <property type="match status" value="1"/>
</dbReference>
<dbReference type="Proteomes" id="UP000007431">
    <property type="component" value="Unassembled WGS sequence"/>
</dbReference>
<dbReference type="Gene3D" id="3.30.70.330">
    <property type="match status" value="1"/>
</dbReference>
<dbReference type="GeneID" id="9595107"/>
<dbReference type="VEuPathDB" id="FungiDB:SCHCODRAFT_02499140"/>
<feature type="domain" description="Ribosomal RNA-processing protein 7 C-terminal" evidence="4">
    <location>
        <begin position="192"/>
        <end position="321"/>
    </location>
</feature>
<keyword evidence="7" id="KW-1185">Reference proteome</keyword>
<dbReference type="InterPro" id="IPR024326">
    <property type="entry name" value="RRP7_C"/>
</dbReference>
<evidence type="ECO:0000256" key="3">
    <source>
        <dbReference type="SAM" id="MobiDB-lite"/>
    </source>
</evidence>
<dbReference type="KEGG" id="scm:SCHCO_02499140"/>
<dbReference type="GO" id="GO:0034456">
    <property type="term" value="C:UTP-C complex"/>
    <property type="evidence" value="ECO:0007669"/>
    <property type="project" value="TreeGrafter"/>
</dbReference>
<dbReference type="GO" id="GO:0032545">
    <property type="term" value="C:CURI complex"/>
    <property type="evidence" value="ECO:0007669"/>
    <property type="project" value="TreeGrafter"/>
</dbReference>
<dbReference type="InterPro" id="IPR035979">
    <property type="entry name" value="RBD_domain_sf"/>
</dbReference>
<comment type="similarity">
    <text evidence="1">Belongs to the RRP7 family.</text>
</comment>
<feature type="domain" description="Rrp7 RRM-like N-terminal" evidence="5">
    <location>
        <begin position="7"/>
        <end position="68"/>
    </location>
</feature>
<evidence type="ECO:0000313" key="7">
    <source>
        <dbReference type="Proteomes" id="UP000007431"/>
    </source>
</evidence>
<dbReference type="STRING" id="578458.D8PNF8"/>
<dbReference type="InterPro" id="IPR012677">
    <property type="entry name" value="Nucleotide-bd_a/b_plait_sf"/>
</dbReference>
<dbReference type="InterPro" id="IPR040447">
    <property type="entry name" value="RRM_Rrp7"/>
</dbReference>
<dbReference type="GO" id="GO:0003676">
    <property type="term" value="F:nucleic acid binding"/>
    <property type="evidence" value="ECO:0007669"/>
    <property type="project" value="InterPro"/>
</dbReference>
<dbReference type="PANTHER" id="PTHR13191">
    <property type="entry name" value="RIBOSOMAL RNA PROCESSING PROTEIN 7-RELATED"/>
    <property type="match status" value="1"/>
</dbReference>
<accession>D8PNF8</accession>
<organism evidence="7">
    <name type="scientific">Schizophyllum commune (strain H4-8 / FGSC 9210)</name>
    <name type="common">Split gill fungus</name>
    <dbReference type="NCBI Taxonomy" id="578458"/>
    <lineage>
        <taxon>Eukaryota</taxon>
        <taxon>Fungi</taxon>
        <taxon>Dikarya</taxon>
        <taxon>Basidiomycota</taxon>
        <taxon>Agaricomycotina</taxon>
        <taxon>Agaricomycetes</taxon>
        <taxon>Agaricomycetidae</taxon>
        <taxon>Agaricales</taxon>
        <taxon>Schizophyllaceae</taxon>
        <taxon>Schizophyllum</taxon>
    </lineage>
</organism>